<dbReference type="PANTHER" id="PTHR43793">
    <property type="entry name" value="FAD SYNTHASE"/>
    <property type="match status" value="1"/>
</dbReference>
<dbReference type="InterPro" id="IPR004821">
    <property type="entry name" value="Cyt_trans-like"/>
</dbReference>
<reference evidence="4 5" key="1">
    <citation type="journal article" date="2024" name="Chem. Sci.">
        <title>Discovery of megapolipeptins by genome mining of a Burkholderiales bacteria collection.</title>
        <authorList>
            <person name="Paulo B.S."/>
            <person name="Recchia M.J.J."/>
            <person name="Lee S."/>
            <person name="Fergusson C.H."/>
            <person name="Romanowski S.B."/>
            <person name="Hernandez A."/>
            <person name="Krull N."/>
            <person name="Liu D.Y."/>
            <person name="Cavanagh H."/>
            <person name="Bos A."/>
            <person name="Gray C.A."/>
            <person name="Murphy B.T."/>
            <person name="Linington R.G."/>
            <person name="Eustaquio A.S."/>
        </authorList>
    </citation>
    <scope>NUCLEOTIDE SEQUENCE [LARGE SCALE GENOMIC DNA]</scope>
    <source>
        <strain evidence="4 5">RL17-374-BIF-D</strain>
    </source>
</reference>
<dbReference type="InterPro" id="IPR014729">
    <property type="entry name" value="Rossmann-like_a/b/a_fold"/>
</dbReference>
<dbReference type="InterPro" id="IPR050385">
    <property type="entry name" value="Archaeal_FAD_synthase"/>
</dbReference>
<evidence type="ECO:0000256" key="2">
    <source>
        <dbReference type="ARBA" id="ARBA00022695"/>
    </source>
</evidence>
<dbReference type="Proteomes" id="UP001629462">
    <property type="component" value="Unassembled WGS sequence"/>
</dbReference>
<keyword evidence="1" id="KW-0808">Transferase</keyword>
<dbReference type="EMBL" id="JAQQDB010000073">
    <property type="protein sequence ID" value="MFM0523128.1"/>
    <property type="molecule type" value="Genomic_DNA"/>
</dbReference>
<protein>
    <submittedName>
        <fullName evidence="4">Adenylyltransferase/cytidyltransferase family protein</fullName>
    </submittedName>
</protein>
<dbReference type="PANTHER" id="PTHR43793:SF1">
    <property type="entry name" value="FAD SYNTHASE"/>
    <property type="match status" value="1"/>
</dbReference>
<sequence length="160" mass="18139">MESIGYLAGDFDLFNVGQLNTIQYAKSRCDFLIVGVVSDEAFYTERRLKPVIPFSERIEIVRSIRFVDAAVAETTANKLDMWRELHFHYLFEDDHARHSMTAGLTETEMLSAGVELIHLPHLPTTSSTGLRETIANINRLAGQMCLDVSQASFEMRRALQ</sequence>
<dbReference type="Gene3D" id="3.40.50.620">
    <property type="entry name" value="HUPs"/>
    <property type="match status" value="1"/>
</dbReference>
<gene>
    <name evidence="4" type="ORF">PQR08_37525</name>
</gene>
<evidence type="ECO:0000256" key="1">
    <source>
        <dbReference type="ARBA" id="ARBA00022679"/>
    </source>
</evidence>
<dbReference type="RefSeq" id="WP_408164296.1">
    <property type="nucleotide sequence ID" value="NZ_JAQQDB010000073.1"/>
</dbReference>
<keyword evidence="5" id="KW-1185">Reference proteome</keyword>
<comment type="caution">
    <text evidence="4">The sequence shown here is derived from an EMBL/GenBank/DDBJ whole genome shotgun (WGS) entry which is preliminary data.</text>
</comment>
<evidence type="ECO:0000313" key="4">
    <source>
        <dbReference type="EMBL" id="MFM0523128.1"/>
    </source>
</evidence>
<dbReference type="Pfam" id="PF01467">
    <property type="entry name" value="CTP_transf_like"/>
    <property type="match status" value="1"/>
</dbReference>
<organism evidence="4 5">
    <name type="scientific">Caballeronia jiangsuensis</name>
    <dbReference type="NCBI Taxonomy" id="1458357"/>
    <lineage>
        <taxon>Bacteria</taxon>
        <taxon>Pseudomonadati</taxon>
        <taxon>Pseudomonadota</taxon>
        <taxon>Betaproteobacteria</taxon>
        <taxon>Burkholderiales</taxon>
        <taxon>Burkholderiaceae</taxon>
        <taxon>Caballeronia</taxon>
    </lineage>
</organism>
<name>A0ABW9CX65_9BURK</name>
<accession>A0ABW9CX65</accession>
<dbReference type="SUPFAM" id="SSF52374">
    <property type="entry name" value="Nucleotidylyl transferase"/>
    <property type="match status" value="1"/>
</dbReference>
<feature type="domain" description="Cytidyltransferase-like" evidence="3">
    <location>
        <begin position="7"/>
        <end position="73"/>
    </location>
</feature>
<evidence type="ECO:0000313" key="5">
    <source>
        <dbReference type="Proteomes" id="UP001629462"/>
    </source>
</evidence>
<evidence type="ECO:0000259" key="3">
    <source>
        <dbReference type="Pfam" id="PF01467"/>
    </source>
</evidence>
<keyword evidence="2 4" id="KW-0548">Nucleotidyltransferase</keyword>
<dbReference type="NCBIfam" id="TIGR00125">
    <property type="entry name" value="cyt_tran_rel"/>
    <property type="match status" value="1"/>
</dbReference>
<dbReference type="GO" id="GO:0016779">
    <property type="term" value="F:nucleotidyltransferase activity"/>
    <property type="evidence" value="ECO:0007669"/>
    <property type="project" value="UniProtKB-KW"/>
</dbReference>
<proteinExistence type="predicted"/>